<dbReference type="RefSeq" id="WP_107725568.1">
    <property type="nucleotide sequence ID" value="NZ_PZZP01000001.1"/>
</dbReference>
<dbReference type="OrthoDB" id="9783723at2"/>
<dbReference type="InterPro" id="IPR036388">
    <property type="entry name" value="WH-like_DNA-bd_sf"/>
</dbReference>
<feature type="domain" description="Transcription regulator PadR N-terminal" evidence="1">
    <location>
        <begin position="7"/>
        <end position="78"/>
    </location>
</feature>
<evidence type="ECO:0000259" key="1">
    <source>
        <dbReference type="Pfam" id="PF03551"/>
    </source>
</evidence>
<comment type="caution">
    <text evidence="2">The sequence shown here is derived from an EMBL/GenBank/DDBJ whole genome shotgun (WGS) entry which is preliminary data.</text>
</comment>
<evidence type="ECO:0000313" key="2">
    <source>
        <dbReference type="EMBL" id="PTM58817.1"/>
    </source>
</evidence>
<evidence type="ECO:0000313" key="3">
    <source>
        <dbReference type="Proteomes" id="UP000241639"/>
    </source>
</evidence>
<organism evidence="2 3">
    <name type="scientific">Desmospora activa DSM 45169</name>
    <dbReference type="NCBI Taxonomy" id="1121389"/>
    <lineage>
        <taxon>Bacteria</taxon>
        <taxon>Bacillati</taxon>
        <taxon>Bacillota</taxon>
        <taxon>Bacilli</taxon>
        <taxon>Bacillales</taxon>
        <taxon>Thermoactinomycetaceae</taxon>
        <taxon>Desmospora</taxon>
    </lineage>
</organism>
<reference evidence="2 3" key="1">
    <citation type="submission" date="2018-04" db="EMBL/GenBank/DDBJ databases">
        <title>Genomic Encyclopedia of Archaeal and Bacterial Type Strains, Phase II (KMG-II): from individual species to whole genera.</title>
        <authorList>
            <person name="Goeker M."/>
        </authorList>
    </citation>
    <scope>NUCLEOTIDE SEQUENCE [LARGE SCALE GENOMIC DNA]</scope>
    <source>
        <strain evidence="2 3">DSM 45169</strain>
    </source>
</reference>
<proteinExistence type="predicted"/>
<dbReference type="Proteomes" id="UP000241639">
    <property type="component" value="Unassembled WGS sequence"/>
</dbReference>
<keyword evidence="2" id="KW-0238">DNA-binding</keyword>
<dbReference type="Pfam" id="PF03551">
    <property type="entry name" value="PadR"/>
    <property type="match status" value="1"/>
</dbReference>
<dbReference type="GO" id="GO:0003677">
    <property type="term" value="F:DNA binding"/>
    <property type="evidence" value="ECO:0007669"/>
    <property type="project" value="UniProtKB-KW"/>
</dbReference>
<dbReference type="SUPFAM" id="SSF46785">
    <property type="entry name" value="Winged helix' DNA-binding domain"/>
    <property type="match status" value="1"/>
</dbReference>
<dbReference type="PANTHER" id="PTHR43252:SF6">
    <property type="entry name" value="NEGATIVE TRANSCRIPTION REGULATOR PADR"/>
    <property type="match status" value="1"/>
</dbReference>
<gene>
    <name evidence="2" type="ORF">C8J48_1411</name>
</gene>
<dbReference type="EMBL" id="PZZP01000001">
    <property type="protein sequence ID" value="PTM58817.1"/>
    <property type="molecule type" value="Genomic_DNA"/>
</dbReference>
<protein>
    <submittedName>
        <fullName evidence="2">DNA-binding PadR family transcriptional regulator</fullName>
    </submittedName>
</protein>
<dbReference type="AlphaFoldDB" id="A0A2T4ZAA3"/>
<accession>A0A2T4ZAA3</accession>
<dbReference type="Gene3D" id="1.10.10.10">
    <property type="entry name" value="Winged helix-like DNA-binding domain superfamily/Winged helix DNA-binding domain"/>
    <property type="match status" value="1"/>
</dbReference>
<name>A0A2T4ZAA3_9BACL</name>
<sequence length="170" mass="20305">MSVKHAILALLHQRERHGYEIKTKFESMVHGQWPLNTGQVYTTLDRLTRDGLVEPLKEGGSRERREYRLTEDGRKELHQWLLEPVERSLLKDAFFFKLLCAQEIDFRQETEMLNRQRASLVYHMMQLRQLRARLDPEQHRSMIYLVEGGILHLEADMKWVEMLLEEAMES</sequence>
<dbReference type="InterPro" id="IPR005149">
    <property type="entry name" value="Tscrpt_reg_PadR_N"/>
</dbReference>
<dbReference type="PANTHER" id="PTHR43252">
    <property type="entry name" value="TRANSCRIPTIONAL REGULATOR YQJI"/>
    <property type="match status" value="1"/>
</dbReference>
<dbReference type="InterPro" id="IPR036390">
    <property type="entry name" value="WH_DNA-bd_sf"/>
</dbReference>
<keyword evidence="3" id="KW-1185">Reference proteome</keyword>